<comment type="caution">
    <text evidence="2">The sequence shown here is derived from an EMBL/GenBank/DDBJ whole genome shotgun (WGS) entry which is preliminary data.</text>
</comment>
<gene>
    <name evidence="2" type="ORF">PRZ48_000734</name>
</gene>
<keyword evidence="3" id="KW-1185">Reference proteome</keyword>
<evidence type="ECO:0000313" key="3">
    <source>
        <dbReference type="Proteomes" id="UP001305779"/>
    </source>
</evidence>
<name>A0ABR0F103_ZASCE</name>
<proteinExistence type="predicted"/>
<organism evidence="2 3">
    <name type="scientific">Zasmidium cellare</name>
    <name type="common">Wine cellar mold</name>
    <name type="synonym">Racodium cellare</name>
    <dbReference type="NCBI Taxonomy" id="395010"/>
    <lineage>
        <taxon>Eukaryota</taxon>
        <taxon>Fungi</taxon>
        <taxon>Dikarya</taxon>
        <taxon>Ascomycota</taxon>
        <taxon>Pezizomycotina</taxon>
        <taxon>Dothideomycetes</taxon>
        <taxon>Dothideomycetidae</taxon>
        <taxon>Mycosphaerellales</taxon>
        <taxon>Mycosphaerellaceae</taxon>
        <taxon>Zasmidium</taxon>
    </lineage>
</organism>
<dbReference type="EMBL" id="JAXOVC010000001">
    <property type="protein sequence ID" value="KAK4507000.1"/>
    <property type="molecule type" value="Genomic_DNA"/>
</dbReference>
<dbReference type="Proteomes" id="UP001305779">
    <property type="component" value="Unassembled WGS sequence"/>
</dbReference>
<evidence type="ECO:0000256" key="1">
    <source>
        <dbReference type="SAM" id="SignalP"/>
    </source>
</evidence>
<sequence length="257" mass="27665">MLFALLPLAASLAAAAPQQNQPQAATIDKRDTLPYYLEFHYTNNFVTVGDTSLFDAIWQKGYGSGDATGIATDDTYKQYGYSAACVWEDSSPDLSVQVKISENWGVVSGVDGFSVRNQIVKTMWELVQKIQEDSGVIWKDCRDCGLGGCSDDPKAVCGQFRPEMCACHKNNGGGGEAMDLCFGSSRNYKIPSEMTPTLYNADGSLRADSLTVSVASEQIVPPSQKCGKLGAALEVAVGIIPEFGKFIADQVKIACRT</sequence>
<feature type="chain" id="PRO_5047482836" evidence="1">
    <location>
        <begin position="16"/>
        <end position="257"/>
    </location>
</feature>
<protein>
    <submittedName>
        <fullName evidence="2">Uncharacterized protein</fullName>
    </submittedName>
</protein>
<evidence type="ECO:0000313" key="2">
    <source>
        <dbReference type="EMBL" id="KAK4507000.1"/>
    </source>
</evidence>
<keyword evidence="1" id="KW-0732">Signal</keyword>
<feature type="signal peptide" evidence="1">
    <location>
        <begin position="1"/>
        <end position="15"/>
    </location>
</feature>
<reference evidence="2 3" key="1">
    <citation type="journal article" date="2023" name="G3 (Bethesda)">
        <title>A chromosome-level genome assembly of Zasmidium syzygii isolated from banana leaves.</title>
        <authorList>
            <person name="van Westerhoven A.C."/>
            <person name="Mehrabi R."/>
            <person name="Talebi R."/>
            <person name="Steentjes M.B.F."/>
            <person name="Corcolon B."/>
            <person name="Chong P.A."/>
            <person name="Kema G.H.J."/>
            <person name="Seidl M.F."/>
        </authorList>
    </citation>
    <scope>NUCLEOTIDE SEQUENCE [LARGE SCALE GENOMIC DNA]</scope>
    <source>
        <strain evidence="2 3">P124</strain>
    </source>
</reference>
<accession>A0ABR0F103</accession>